<proteinExistence type="predicted"/>
<keyword evidence="5" id="KW-0282">Flagellum</keyword>
<keyword evidence="6" id="KW-0969">Cilium</keyword>
<feature type="compositionally biased region" description="Acidic residues" evidence="9">
    <location>
        <begin position="64"/>
        <end position="74"/>
    </location>
</feature>
<dbReference type="PANTHER" id="PTHR46613">
    <property type="entry name" value="RADIAL SPOKE HEAD 10 HOMOLOG B-RELATED"/>
    <property type="match status" value="1"/>
</dbReference>
<evidence type="ECO:0000256" key="3">
    <source>
        <dbReference type="ARBA" id="ARBA00022490"/>
    </source>
</evidence>
<dbReference type="GO" id="GO:0005930">
    <property type="term" value="C:axoneme"/>
    <property type="evidence" value="ECO:0007669"/>
    <property type="project" value="UniProtKB-SubCell"/>
</dbReference>
<name>D2UX44_NAEGR</name>
<dbReference type="GeneID" id="8863675"/>
<keyword evidence="8" id="KW-0966">Cell projection</keyword>
<keyword evidence="11" id="KW-1185">Reference proteome</keyword>
<feature type="region of interest" description="Disordered" evidence="9">
    <location>
        <begin position="54"/>
        <end position="74"/>
    </location>
</feature>
<dbReference type="SMART" id="SM00698">
    <property type="entry name" value="MORN"/>
    <property type="match status" value="2"/>
</dbReference>
<evidence type="ECO:0000256" key="9">
    <source>
        <dbReference type="SAM" id="MobiDB-lite"/>
    </source>
</evidence>
<feature type="compositionally biased region" description="Basic and acidic residues" evidence="9">
    <location>
        <begin position="54"/>
        <end position="63"/>
    </location>
</feature>
<dbReference type="GO" id="GO:0031514">
    <property type="term" value="C:motile cilium"/>
    <property type="evidence" value="ECO:0007669"/>
    <property type="project" value="UniProtKB-SubCell"/>
</dbReference>
<dbReference type="InParanoid" id="D2UX44"/>
<keyword evidence="3" id="KW-0963">Cytoplasm</keyword>
<evidence type="ECO:0000256" key="4">
    <source>
        <dbReference type="ARBA" id="ARBA00022737"/>
    </source>
</evidence>
<dbReference type="Pfam" id="PF02493">
    <property type="entry name" value="MORN"/>
    <property type="match status" value="2"/>
</dbReference>
<comment type="subcellular location">
    <subcellularLocation>
        <location evidence="1">Cell projection</location>
        <location evidence="1">Cilium</location>
        <location evidence="1">Flagellum</location>
    </subcellularLocation>
    <subcellularLocation>
        <location evidence="2">Cytoplasm</location>
        <location evidence="2">Cytoskeleton</location>
        <location evidence="2">Cilium axoneme</location>
    </subcellularLocation>
</comment>
<sequence length="392" mass="45187">MPRDVDDDDENNSEQEEEEVKAPTYNYDEVDEETGFKKVDKMIWDLYISAREAHQKEKDKEDGEKEDEPAEDDFDKEGFIASTVESKQLDENRIKMVLRLGLYSGGVNEFNEREGLGCSIYSNFDEYKGGYEQNLKHGKDCLYIYYSQHNSQKSIPPVDLEIVKMKEDEKVKEILAKELNDDLKLQEASDYISTLEPFKKLGPNRVFYVLKYGPYPFYEGSYCKDKKQTVLEPKHVPENTEHPSIELNDKSIMRYKDCSLYIGQFFDGKKHGKGIMYYANGDIYNGEWKNNQKHGVGDYYFASNNSTYKAAHWENGQIKTGTWVMPGGTTYESKNFNQTPANSSGSFLFASKNGKGEKKQIKVEGSFVEDEWQPKAISAQNAFDPEKSFICY</sequence>
<evidence type="ECO:0000256" key="6">
    <source>
        <dbReference type="ARBA" id="ARBA00023069"/>
    </source>
</evidence>
<dbReference type="OrthoDB" id="270720at2759"/>
<evidence type="ECO:0000256" key="7">
    <source>
        <dbReference type="ARBA" id="ARBA00023212"/>
    </source>
</evidence>
<feature type="compositionally biased region" description="Acidic residues" evidence="9">
    <location>
        <begin position="1"/>
        <end position="19"/>
    </location>
</feature>
<accession>D2UX44</accession>
<dbReference type="InterPro" id="IPR003409">
    <property type="entry name" value="MORN"/>
</dbReference>
<evidence type="ECO:0000256" key="8">
    <source>
        <dbReference type="ARBA" id="ARBA00023273"/>
    </source>
</evidence>
<dbReference type="PANTHER" id="PTHR46613:SF1">
    <property type="entry name" value="RADIAL SPOKE HEAD 10 HOMOLOG B-RELATED"/>
    <property type="match status" value="1"/>
</dbReference>
<dbReference type="KEGG" id="ngr:NAEGRDRAFT_56558"/>
<evidence type="ECO:0000313" key="11">
    <source>
        <dbReference type="Proteomes" id="UP000006671"/>
    </source>
</evidence>
<dbReference type="OMA" id="WPDSARY"/>
<keyword evidence="4" id="KW-0677">Repeat</keyword>
<dbReference type="SUPFAM" id="SSF82185">
    <property type="entry name" value="Histone H3 K4-specific methyltransferase SET7/9 N-terminal domain"/>
    <property type="match status" value="1"/>
</dbReference>
<organism evidence="11">
    <name type="scientific">Naegleria gruberi</name>
    <name type="common">Amoeba</name>
    <dbReference type="NCBI Taxonomy" id="5762"/>
    <lineage>
        <taxon>Eukaryota</taxon>
        <taxon>Discoba</taxon>
        <taxon>Heterolobosea</taxon>
        <taxon>Tetramitia</taxon>
        <taxon>Eutetramitia</taxon>
        <taxon>Vahlkampfiidae</taxon>
        <taxon>Naegleria</taxon>
    </lineage>
</organism>
<reference evidence="10 11" key="1">
    <citation type="journal article" date="2010" name="Cell">
        <title>The genome of Naegleria gruberi illuminates early eukaryotic versatility.</title>
        <authorList>
            <person name="Fritz-Laylin L.K."/>
            <person name="Prochnik S.E."/>
            <person name="Ginger M.L."/>
            <person name="Dacks J.B."/>
            <person name="Carpenter M.L."/>
            <person name="Field M.C."/>
            <person name="Kuo A."/>
            <person name="Paredez A."/>
            <person name="Chapman J."/>
            <person name="Pham J."/>
            <person name="Shu S."/>
            <person name="Neupane R."/>
            <person name="Cipriano M."/>
            <person name="Mancuso J."/>
            <person name="Tu H."/>
            <person name="Salamov A."/>
            <person name="Lindquist E."/>
            <person name="Shapiro H."/>
            <person name="Lucas S."/>
            <person name="Grigoriev I.V."/>
            <person name="Cande W.Z."/>
            <person name="Fulton C."/>
            <person name="Rokhsar D.S."/>
            <person name="Dawson S.C."/>
        </authorList>
    </citation>
    <scope>NUCLEOTIDE SEQUENCE [LARGE SCALE GENOMIC DNA]</scope>
    <source>
        <strain evidence="10 11">NEG-M</strain>
    </source>
</reference>
<dbReference type="VEuPathDB" id="AmoebaDB:NAEGRDRAFT_56558"/>
<evidence type="ECO:0000256" key="1">
    <source>
        <dbReference type="ARBA" id="ARBA00004230"/>
    </source>
</evidence>
<gene>
    <name evidence="10" type="ORF">NAEGRDRAFT_56558</name>
</gene>
<evidence type="ECO:0000313" key="10">
    <source>
        <dbReference type="EMBL" id="EFC50869.1"/>
    </source>
</evidence>
<dbReference type="Proteomes" id="UP000006671">
    <property type="component" value="Unassembled WGS sequence"/>
</dbReference>
<dbReference type="Gene3D" id="2.20.110.10">
    <property type="entry name" value="Histone H3 K4-specific methyltransferase SET7/9 N-terminal domain"/>
    <property type="match status" value="1"/>
</dbReference>
<protein>
    <submittedName>
        <fullName evidence="10">Predicted protein</fullName>
    </submittedName>
</protein>
<evidence type="ECO:0000256" key="2">
    <source>
        <dbReference type="ARBA" id="ARBA00004430"/>
    </source>
</evidence>
<dbReference type="eggNOG" id="KOG0231">
    <property type="taxonomic scope" value="Eukaryota"/>
</dbReference>
<evidence type="ECO:0000256" key="5">
    <source>
        <dbReference type="ARBA" id="ARBA00022846"/>
    </source>
</evidence>
<dbReference type="AlphaFoldDB" id="D2UX44"/>
<dbReference type="RefSeq" id="XP_002683613.1">
    <property type="nucleotide sequence ID" value="XM_002683567.1"/>
</dbReference>
<feature type="region of interest" description="Disordered" evidence="9">
    <location>
        <begin position="1"/>
        <end position="31"/>
    </location>
</feature>
<dbReference type="EMBL" id="GG738845">
    <property type="protein sequence ID" value="EFC50869.1"/>
    <property type="molecule type" value="Genomic_DNA"/>
</dbReference>
<keyword evidence="7" id="KW-0206">Cytoskeleton</keyword>